<comment type="caution">
    <text evidence="3">The sequence shown here is derived from an EMBL/GenBank/DDBJ whole genome shotgun (WGS) entry which is preliminary data.</text>
</comment>
<evidence type="ECO:0000313" key="4">
    <source>
        <dbReference type="Proteomes" id="UP001209318"/>
    </source>
</evidence>
<dbReference type="Pfam" id="PF13273">
    <property type="entry name" value="DUF4064"/>
    <property type="match status" value="1"/>
</dbReference>
<dbReference type="InterPro" id="IPR025273">
    <property type="entry name" value="DUF4064"/>
</dbReference>
<feature type="transmembrane region" description="Helical" evidence="1">
    <location>
        <begin position="72"/>
        <end position="105"/>
    </location>
</feature>
<dbReference type="EMBL" id="JAOUSF010000001">
    <property type="protein sequence ID" value="MCU9612373.1"/>
    <property type="molecule type" value="Genomic_DNA"/>
</dbReference>
<gene>
    <name evidence="3" type="ORF">OEV98_02200</name>
</gene>
<dbReference type="RefSeq" id="WP_263071505.1">
    <property type="nucleotide sequence ID" value="NZ_JAOUSF010000001.1"/>
</dbReference>
<dbReference type="Proteomes" id="UP001209318">
    <property type="component" value="Unassembled WGS sequence"/>
</dbReference>
<feature type="transmembrane region" description="Helical" evidence="1">
    <location>
        <begin position="42"/>
        <end position="60"/>
    </location>
</feature>
<protein>
    <submittedName>
        <fullName evidence="3">DUF4064 domain-containing protein</fullName>
    </submittedName>
</protein>
<evidence type="ECO:0000259" key="2">
    <source>
        <dbReference type="Pfam" id="PF13273"/>
    </source>
</evidence>
<reference evidence="3" key="1">
    <citation type="submission" date="2022-10" db="EMBL/GenBank/DDBJ databases">
        <title>Description of Fervidibacillus gen. nov. in the family Fervidibacillaceae fam. nov. with two species, Fervidibacillus albus sp. nov., and Fervidibacillus halotolerans sp. nov., isolated from tidal flat sediments.</title>
        <authorList>
            <person name="Kwon K.K."/>
            <person name="Yang S.-H."/>
        </authorList>
    </citation>
    <scope>NUCLEOTIDE SEQUENCE</scope>
    <source>
        <strain evidence="3">JCM 19140</strain>
    </source>
</reference>
<name>A0AAE3LS49_9BACI</name>
<feature type="transmembrane region" description="Helical" evidence="1">
    <location>
        <begin position="7"/>
        <end position="30"/>
    </location>
</feature>
<proteinExistence type="predicted"/>
<dbReference type="AlphaFoldDB" id="A0AAE3LS49"/>
<organism evidence="3 4">
    <name type="scientific">Perspicuibacillus lycopersici</name>
    <dbReference type="NCBI Taxonomy" id="1325689"/>
    <lineage>
        <taxon>Bacteria</taxon>
        <taxon>Bacillati</taxon>
        <taxon>Bacillota</taxon>
        <taxon>Bacilli</taxon>
        <taxon>Bacillales</taxon>
        <taxon>Bacillaceae</taxon>
        <taxon>Perspicuibacillus</taxon>
    </lineage>
</organism>
<evidence type="ECO:0000313" key="3">
    <source>
        <dbReference type="EMBL" id="MCU9612373.1"/>
    </source>
</evidence>
<feature type="domain" description="DUF4064" evidence="2">
    <location>
        <begin position="2"/>
        <end position="84"/>
    </location>
</feature>
<keyword evidence="1" id="KW-0472">Membrane</keyword>
<keyword evidence="1" id="KW-1133">Transmembrane helix</keyword>
<keyword evidence="4" id="KW-1185">Reference proteome</keyword>
<keyword evidence="1" id="KW-0812">Transmembrane</keyword>
<accession>A0AAE3LS49</accession>
<sequence length="113" mass="11607">MSRTTEFVLGLLGGIIGVFAAFFALLIGGVDAAFSSDGSSDITGLGWFAIIFSIVGIVGASMVKGKTRLAGILMIISAIGGLISISMFYLVSAILLLIAGLMAVFKKNKKATT</sequence>
<evidence type="ECO:0000256" key="1">
    <source>
        <dbReference type="SAM" id="Phobius"/>
    </source>
</evidence>